<dbReference type="Proteomes" id="UP000436088">
    <property type="component" value="Unassembled WGS sequence"/>
</dbReference>
<dbReference type="InterPro" id="IPR002401">
    <property type="entry name" value="Cyt_P450_E_grp-I"/>
</dbReference>
<dbReference type="PANTHER" id="PTHR47951:SF3">
    <property type="entry name" value="CYTOCHROME P450, FAMILY 706, SUBFAMILY A, POLYPEPTIDE 4"/>
    <property type="match status" value="1"/>
</dbReference>
<dbReference type="GO" id="GO:0005506">
    <property type="term" value="F:iron ion binding"/>
    <property type="evidence" value="ECO:0007669"/>
    <property type="project" value="InterPro"/>
</dbReference>
<protein>
    <submittedName>
        <fullName evidence="1">CYP706 protein</fullName>
    </submittedName>
</protein>
<dbReference type="PRINTS" id="PR00385">
    <property type="entry name" value="P450"/>
</dbReference>
<dbReference type="AlphaFoldDB" id="A0A6A3CY51"/>
<comment type="caution">
    <text evidence="1">The sequence shown here is derived from an EMBL/GenBank/DDBJ whole genome shotgun (WGS) entry which is preliminary data.</text>
</comment>
<name>A0A6A3CY51_HIBSY</name>
<sequence length="172" mass="19525">MVVGGTDTSSNTIEFTLAEVINNPKVKEKAQKELDEAVGKDNIVEESHIHKLPYLLAIMKESLRLHPVLPLLVPHSPKEAFTVGGYTIRKGCMVFINAWEIHRDPCVWENPSEFNPDRFLNSRWDFSGNDFVAEEDKFDVSEKFGIVLKLKNPLVAIPLPRLSNPALYRLEL</sequence>
<dbReference type="InterPro" id="IPR036396">
    <property type="entry name" value="Cyt_P450_sf"/>
</dbReference>
<dbReference type="GO" id="GO:0004497">
    <property type="term" value="F:monooxygenase activity"/>
    <property type="evidence" value="ECO:0007669"/>
    <property type="project" value="InterPro"/>
</dbReference>
<reference evidence="1" key="1">
    <citation type="submission" date="2019-09" db="EMBL/GenBank/DDBJ databases">
        <title>Draft genome information of white flower Hibiscus syriacus.</title>
        <authorList>
            <person name="Kim Y.-M."/>
        </authorList>
    </citation>
    <scope>NUCLEOTIDE SEQUENCE [LARGE SCALE GENOMIC DNA]</scope>
    <source>
        <strain evidence="1">YM2019G1</strain>
    </source>
</reference>
<accession>A0A6A3CY51</accession>
<gene>
    <name evidence="1" type="ORF">F3Y22_tig00000773pilonHSYRG00151</name>
</gene>
<dbReference type="PRINTS" id="PR00463">
    <property type="entry name" value="EP450I"/>
</dbReference>
<evidence type="ECO:0000313" key="2">
    <source>
        <dbReference type="Proteomes" id="UP000436088"/>
    </source>
</evidence>
<dbReference type="InterPro" id="IPR001128">
    <property type="entry name" value="Cyt_P450"/>
</dbReference>
<dbReference type="GO" id="GO:0016705">
    <property type="term" value="F:oxidoreductase activity, acting on paired donors, with incorporation or reduction of molecular oxygen"/>
    <property type="evidence" value="ECO:0007669"/>
    <property type="project" value="InterPro"/>
</dbReference>
<organism evidence="1 2">
    <name type="scientific">Hibiscus syriacus</name>
    <name type="common">Rose of Sharon</name>
    <dbReference type="NCBI Taxonomy" id="106335"/>
    <lineage>
        <taxon>Eukaryota</taxon>
        <taxon>Viridiplantae</taxon>
        <taxon>Streptophyta</taxon>
        <taxon>Embryophyta</taxon>
        <taxon>Tracheophyta</taxon>
        <taxon>Spermatophyta</taxon>
        <taxon>Magnoliopsida</taxon>
        <taxon>eudicotyledons</taxon>
        <taxon>Gunneridae</taxon>
        <taxon>Pentapetalae</taxon>
        <taxon>rosids</taxon>
        <taxon>malvids</taxon>
        <taxon>Malvales</taxon>
        <taxon>Malvaceae</taxon>
        <taxon>Malvoideae</taxon>
        <taxon>Hibiscus</taxon>
    </lineage>
</organism>
<dbReference type="Pfam" id="PF00067">
    <property type="entry name" value="p450"/>
    <property type="match status" value="1"/>
</dbReference>
<dbReference type="PANTHER" id="PTHR47951">
    <property type="entry name" value="OS08G0547900 PROTEIN"/>
    <property type="match status" value="1"/>
</dbReference>
<dbReference type="SUPFAM" id="SSF48264">
    <property type="entry name" value="Cytochrome P450"/>
    <property type="match status" value="1"/>
</dbReference>
<proteinExistence type="predicted"/>
<evidence type="ECO:0000313" key="1">
    <source>
        <dbReference type="EMBL" id="KAE8734313.1"/>
    </source>
</evidence>
<keyword evidence="2" id="KW-1185">Reference proteome</keyword>
<dbReference type="GO" id="GO:0020037">
    <property type="term" value="F:heme binding"/>
    <property type="evidence" value="ECO:0007669"/>
    <property type="project" value="InterPro"/>
</dbReference>
<dbReference type="Gene3D" id="1.10.630.10">
    <property type="entry name" value="Cytochrome P450"/>
    <property type="match status" value="1"/>
</dbReference>
<dbReference type="EMBL" id="VEPZ02000072">
    <property type="protein sequence ID" value="KAE8734313.1"/>
    <property type="molecule type" value="Genomic_DNA"/>
</dbReference>